<sequence length="78" mass="8725">MRNLIYAALSAAAILAISTPISPASAHDYRYCLQGREWGYPGNCQFSTYRQCMLTASGTDAYCGINPRVAFRERGHYR</sequence>
<evidence type="ECO:0008006" key="4">
    <source>
        <dbReference type="Google" id="ProtNLM"/>
    </source>
</evidence>
<reference evidence="2 3" key="1">
    <citation type="submission" date="2006-03" db="EMBL/GenBank/DDBJ databases">
        <title>Complete sequence of chromosome of Nitrobacter hamburgensis X14.</title>
        <authorList>
            <consortium name="US DOE Joint Genome Institute"/>
            <person name="Copeland A."/>
            <person name="Lucas S."/>
            <person name="Lapidus A."/>
            <person name="Barry K."/>
            <person name="Detter J.C."/>
            <person name="Glavina del Rio T."/>
            <person name="Hammon N."/>
            <person name="Israni S."/>
            <person name="Dalin E."/>
            <person name="Tice H."/>
            <person name="Pitluck S."/>
            <person name="Chain P."/>
            <person name="Malfatti S."/>
            <person name="Shin M."/>
            <person name="Vergez L."/>
            <person name="Schmutz J."/>
            <person name="Larimer F."/>
            <person name="Land M."/>
            <person name="Hauser L."/>
            <person name="Kyrpides N."/>
            <person name="Ivanova N."/>
            <person name="Ward B."/>
            <person name="Arp D."/>
            <person name="Klotz M."/>
            <person name="Stein L."/>
            <person name="O'Mullan G."/>
            <person name="Starkenburg S."/>
            <person name="Sayavedra L."/>
            <person name="Poret-Peterson A.T."/>
            <person name="Gentry M.E."/>
            <person name="Bruce D."/>
            <person name="Richardson P."/>
        </authorList>
    </citation>
    <scope>NUCLEOTIDE SEQUENCE [LARGE SCALE GENOMIC DNA]</scope>
    <source>
        <strain evidence="3">DSM 10229 / NCIMB 13809 / X14</strain>
    </source>
</reference>
<dbReference type="OrthoDB" id="8255753at2"/>
<evidence type="ECO:0000313" key="3">
    <source>
        <dbReference type="Proteomes" id="UP000001953"/>
    </source>
</evidence>
<dbReference type="InterPro" id="IPR021937">
    <property type="entry name" value="DUF3551"/>
</dbReference>
<evidence type="ECO:0000313" key="2">
    <source>
        <dbReference type="EMBL" id="ABE61306.1"/>
    </source>
</evidence>
<organism evidence="2 3">
    <name type="scientific">Nitrobacter hamburgensis (strain DSM 10229 / NCIMB 13809 / X14)</name>
    <dbReference type="NCBI Taxonomy" id="323097"/>
    <lineage>
        <taxon>Bacteria</taxon>
        <taxon>Pseudomonadati</taxon>
        <taxon>Pseudomonadota</taxon>
        <taxon>Alphaproteobacteria</taxon>
        <taxon>Hyphomicrobiales</taxon>
        <taxon>Nitrobacteraceae</taxon>
        <taxon>Nitrobacter</taxon>
    </lineage>
</organism>
<evidence type="ECO:0000256" key="1">
    <source>
        <dbReference type="SAM" id="SignalP"/>
    </source>
</evidence>
<name>Q1QR41_NITHX</name>
<keyword evidence="3" id="KW-1185">Reference proteome</keyword>
<keyword evidence="1" id="KW-0732">Signal</keyword>
<feature type="chain" id="PRO_5004196025" description="DUF3551 domain-containing protein" evidence="1">
    <location>
        <begin position="27"/>
        <end position="78"/>
    </location>
</feature>
<proteinExistence type="predicted"/>
<protein>
    <recommendedName>
        <fullName evidence="4">DUF3551 domain-containing protein</fullName>
    </recommendedName>
</protein>
<dbReference type="Proteomes" id="UP000001953">
    <property type="component" value="Chromosome"/>
</dbReference>
<accession>Q1QR41</accession>
<dbReference type="eggNOG" id="ENOG503127C">
    <property type="taxonomic scope" value="Bacteria"/>
</dbReference>
<dbReference type="EMBL" id="CP000319">
    <property type="protein sequence ID" value="ABE61306.1"/>
    <property type="molecule type" value="Genomic_DNA"/>
</dbReference>
<dbReference type="AlphaFoldDB" id="Q1QR41"/>
<dbReference type="RefSeq" id="WP_011509010.1">
    <property type="nucleotide sequence ID" value="NC_007964.1"/>
</dbReference>
<gene>
    <name evidence="2" type="ordered locus">Nham_0415</name>
</gene>
<dbReference type="HOGENOM" id="CLU_171100_0_0_5"/>
<feature type="signal peptide" evidence="1">
    <location>
        <begin position="1"/>
        <end position="26"/>
    </location>
</feature>
<dbReference type="KEGG" id="nha:Nham_0415"/>
<dbReference type="Pfam" id="PF12071">
    <property type="entry name" value="DUF3551"/>
    <property type="match status" value="1"/>
</dbReference>